<keyword evidence="2" id="KW-1185">Reference proteome</keyword>
<dbReference type="EMBL" id="CM055733">
    <property type="protein sequence ID" value="KAJ8009779.1"/>
    <property type="molecule type" value="Genomic_DNA"/>
</dbReference>
<reference evidence="1" key="1">
    <citation type="submission" date="2021-05" db="EMBL/GenBank/DDBJ databases">
        <authorList>
            <person name="Pan Q."/>
            <person name="Jouanno E."/>
            <person name="Zahm M."/>
            <person name="Klopp C."/>
            <person name="Cabau C."/>
            <person name="Louis A."/>
            <person name="Berthelot C."/>
            <person name="Parey E."/>
            <person name="Roest Crollius H."/>
            <person name="Montfort J."/>
            <person name="Robinson-Rechavi M."/>
            <person name="Bouchez O."/>
            <person name="Lampietro C."/>
            <person name="Lopez Roques C."/>
            <person name="Donnadieu C."/>
            <person name="Postlethwait J."/>
            <person name="Bobe J."/>
            <person name="Dillon D."/>
            <person name="Chandos A."/>
            <person name="von Hippel F."/>
            <person name="Guiguen Y."/>
        </authorList>
    </citation>
    <scope>NUCLEOTIDE SEQUENCE</scope>
    <source>
        <strain evidence="1">YG-Jan2019</strain>
    </source>
</reference>
<name>A0ACC2H196_DALPE</name>
<protein>
    <submittedName>
        <fullName evidence="1">Uncharacterized protein</fullName>
    </submittedName>
</protein>
<gene>
    <name evidence="1" type="ORF">DPEC_G00067760</name>
</gene>
<organism evidence="1 2">
    <name type="scientific">Dallia pectoralis</name>
    <name type="common">Alaska blackfish</name>
    <dbReference type="NCBI Taxonomy" id="75939"/>
    <lineage>
        <taxon>Eukaryota</taxon>
        <taxon>Metazoa</taxon>
        <taxon>Chordata</taxon>
        <taxon>Craniata</taxon>
        <taxon>Vertebrata</taxon>
        <taxon>Euteleostomi</taxon>
        <taxon>Actinopterygii</taxon>
        <taxon>Neopterygii</taxon>
        <taxon>Teleostei</taxon>
        <taxon>Protacanthopterygii</taxon>
        <taxon>Esociformes</taxon>
        <taxon>Umbridae</taxon>
        <taxon>Dallia</taxon>
    </lineage>
</organism>
<comment type="caution">
    <text evidence="1">The sequence shown here is derived from an EMBL/GenBank/DDBJ whole genome shotgun (WGS) entry which is preliminary data.</text>
</comment>
<evidence type="ECO:0000313" key="2">
    <source>
        <dbReference type="Proteomes" id="UP001157502"/>
    </source>
</evidence>
<evidence type="ECO:0000313" key="1">
    <source>
        <dbReference type="EMBL" id="KAJ8009779.1"/>
    </source>
</evidence>
<accession>A0ACC2H196</accession>
<dbReference type="Proteomes" id="UP001157502">
    <property type="component" value="Chromosome 6"/>
</dbReference>
<proteinExistence type="predicted"/>
<sequence length="1443" mass="161010">MTLFVATCLLTALWASARASSVKPETLRDESNLQMCRPDRDYCSERHNPPFALVECIDNNIGLCRHRCPLGRPSLPNTVTAGRRCASVCPSGYFLGKQLGEEVCLLHRVSCPHGQTVILLGTSWHDTVCGHLEHYEVPDLSTHVKSKAFRYTLNELTKSWQLFDMVVKPFVLGKHVEPEISIQVLEPNPLWVAELDTLVIQARVTVPLGMYYRYTLRELNWYTGSLGANKWVVRAKNKRVVSSEGRYGISAGLHWRERKSLGFFVLIFDISLVVGDFHCGLLDSVHATVDVYDVRKDVVVVLRKGLDVNCMWKPRLHPACNCTHALLHYNNPDGLCSPTCIETPFAHLSEGAHGSENDWTLEITHKDPEPSIAGHGRVLFGTVPYNTQRFCLVTVDIFTRSPGPKRYAPSAPLDVIRCDIVLLEFDIWLEDPPAEHYLPVAVRSLSTESNMTPRQVHIPLAAEDTLRTIIRQGWGDKIGVKLSFLHSSRAAPYQEELAAILDWILTIQSQQNRAPRVVVVDMDLGTLKSDDFAMLHNLYGSTLELIPGLSADTLADVIRTTGYKTEYNHWKCSNRENCSRLTAIYDKEDNLLYEQASNDTIPDCREALPYSVLCVVCKAEYVIIICPNGIHPADVKDSAGGVLAFEQYTLHQMRNPTRPNPLSPEQERAEAVLREVGLLVSAHGAFLNLDTVSVFPQSKTGCERVKPGRWTVGDYSPEDPYAIRIPRDEQYPERTGLLVFEELCKRSNNRAGIVVSVPSADYISDAGCKRVRLHNRHIKTRHPEGSDVNTAHYSMSDLVGIILDMAKWGVCRYSLGYLEYTFGNTENVPTFTTLSHAIHSATSKIWALRYRYTRNSAFGRGGYSYAHVDGLYKLEGGMFFQRVTSETPLVKSFVRVPGIPNLRLGLSSAMNVGSLLPGDEHLFQDAIEKVKFIPYGAQVVSLGYKDMEAFVDRDRICIRAPATTVRSDGLRLPRFGIQSKEDESGTKGCYSYISGAEHRARVVVPLQITGYSRKRDLRSFTSGLSHWLGAPVLTRHEEEWLNCKAGVTSRWLRSALGSMASVLDVMHLISKTVECIRGSSSCMELGDYADNNWPQGGTGYPIAISVVEALDDEVSIKIIIRVNHGATRVKTSCDLKPFSFGSTQPSSPQTAPGFYMHTEEPLRLRVKRYVTDVGPRALWITQALTLLYCPDANQSLPNRIPTSEDDFQRANDCVSMRNKSLMALSVLFAQLGSLIQGNVKTEALAVKHAAYISARTSTLCLSATVLAVLINITTIVLFCGLGLIGNGSVWLDSQDHRVILHPGRWKIRSSEDRGSYVAYHIFLGFNWTELMVNYPECSQVACRGLPDSWQGCDHLCNSGTWRDATVTLSTATLEYNRAMSSLDATFNDLAALMDMSIVNQHWTVYDPVSKLLSYNEEISLSDPQLVDVIPTSSHGPRPISFKH</sequence>